<dbReference type="PROSITE" id="PS51188">
    <property type="entry name" value="ZF_CR"/>
    <property type="match status" value="1"/>
</dbReference>
<dbReference type="CDD" id="cd06257">
    <property type="entry name" value="DnaJ"/>
    <property type="match status" value="1"/>
</dbReference>
<keyword evidence="5 11" id="KW-0479">Metal-binding</keyword>
<dbReference type="SUPFAM" id="SSF49493">
    <property type="entry name" value="HSP40/DnaJ peptide-binding domain"/>
    <property type="match status" value="2"/>
</dbReference>
<dbReference type="SMART" id="SM00271">
    <property type="entry name" value="DnaJ"/>
    <property type="match status" value="1"/>
</dbReference>
<protein>
    <recommendedName>
        <fullName evidence="11">Chaperone protein DnaJ</fullName>
    </recommendedName>
</protein>
<dbReference type="InterPro" id="IPR036410">
    <property type="entry name" value="HSP_DnaJ_Cys-rich_dom_sf"/>
</dbReference>
<feature type="binding site" evidence="11">
    <location>
        <position position="164"/>
    </location>
    <ligand>
        <name>Zn(2+)</name>
        <dbReference type="ChEBI" id="CHEBI:29105"/>
        <label>2</label>
    </ligand>
</feature>
<dbReference type="FunFam" id="2.60.260.20:FF:000004">
    <property type="entry name" value="Molecular chaperone DnaJ"/>
    <property type="match status" value="1"/>
</dbReference>
<feature type="binding site" evidence="11">
    <location>
        <position position="145"/>
    </location>
    <ligand>
        <name>Zn(2+)</name>
        <dbReference type="ChEBI" id="CHEBI:29105"/>
        <label>1</label>
    </ligand>
</feature>
<dbReference type="GO" id="GO:0006260">
    <property type="term" value="P:DNA replication"/>
    <property type="evidence" value="ECO:0007669"/>
    <property type="project" value="UniProtKB-KW"/>
</dbReference>
<feature type="binding site" evidence="11">
    <location>
        <position position="201"/>
    </location>
    <ligand>
        <name>Zn(2+)</name>
        <dbReference type="ChEBI" id="CHEBI:29105"/>
        <label>1</label>
    </ligand>
</feature>
<dbReference type="SUPFAM" id="SSF57938">
    <property type="entry name" value="DnaJ/Hsp40 cysteine-rich domain"/>
    <property type="match status" value="1"/>
</dbReference>
<dbReference type="PANTHER" id="PTHR43096">
    <property type="entry name" value="DNAJ HOMOLOG 1, MITOCHONDRIAL-RELATED"/>
    <property type="match status" value="1"/>
</dbReference>
<dbReference type="NCBIfam" id="TIGR02349">
    <property type="entry name" value="DnaJ_bact"/>
    <property type="match status" value="1"/>
</dbReference>
<dbReference type="GO" id="GO:0051082">
    <property type="term" value="F:unfolded protein binding"/>
    <property type="evidence" value="ECO:0007669"/>
    <property type="project" value="UniProtKB-UniRule"/>
</dbReference>
<dbReference type="PANTHER" id="PTHR43096:SF52">
    <property type="entry name" value="DNAJ HOMOLOG 1, MITOCHONDRIAL-RELATED"/>
    <property type="match status" value="1"/>
</dbReference>
<dbReference type="Pfam" id="PF00684">
    <property type="entry name" value="DnaJ_CXXCXGXG"/>
    <property type="match status" value="1"/>
</dbReference>
<evidence type="ECO:0000256" key="3">
    <source>
        <dbReference type="ARBA" id="ARBA00022490"/>
    </source>
</evidence>
<feature type="domain" description="J" evidence="13">
    <location>
        <begin position="6"/>
        <end position="70"/>
    </location>
</feature>
<reference evidence="15 16" key="1">
    <citation type="submission" date="2010-06" db="EMBL/GenBank/DDBJ databases">
        <title>Complete sequence chromosome of Methanohalobium evestigatum Z-7303.</title>
        <authorList>
            <consortium name="US DOE Joint Genome Institute"/>
            <person name="Lucas S."/>
            <person name="Copeland A."/>
            <person name="Lapidus A."/>
            <person name="Cheng J.-F."/>
            <person name="Bruce D."/>
            <person name="Goodwin L."/>
            <person name="Pitluck S."/>
            <person name="Saunders E."/>
            <person name="Detter J.C."/>
            <person name="Han C."/>
            <person name="Tapia R."/>
            <person name="Land M."/>
            <person name="Hauser L."/>
            <person name="Kyrpides N."/>
            <person name="Mikhailova N."/>
            <person name="Sieprawska-Lupa M."/>
            <person name="Whitman W.B."/>
            <person name="Anderson I."/>
            <person name="Woyke T."/>
        </authorList>
    </citation>
    <scope>NUCLEOTIDE SEQUENCE [LARGE SCALE GENOMIC DNA]</scope>
    <source>
        <strain evidence="16">ATCC BAA-1072 / DSM 3721 / NBRC 107634 / OCM 161 / Z-7303</strain>
    </source>
</reference>
<dbReference type="PRINTS" id="PR00625">
    <property type="entry name" value="JDOMAIN"/>
</dbReference>
<evidence type="ECO:0000313" key="15">
    <source>
        <dbReference type="EMBL" id="ADI73187.1"/>
    </source>
</evidence>
<feature type="binding site" evidence="11">
    <location>
        <position position="148"/>
    </location>
    <ligand>
        <name>Zn(2+)</name>
        <dbReference type="ChEBI" id="CHEBI:29105"/>
        <label>1</label>
    </ligand>
</feature>
<dbReference type="GeneID" id="9345872"/>
<dbReference type="GO" id="GO:0005524">
    <property type="term" value="F:ATP binding"/>
    <property type="evidence" value="ECO:0007669"/>
    <property type="project" value="InterPro"/>
</dbReference>
<feature type="binding site" evidence="11">
    <location>
        <position position="204"/>
    </location>
    <ligand>
        <name>Zn(2+)</name>
        <dbReference type="ChEBI" id="CHEBI:29105"/>
        <label>1</label>
    </ligand>
</feature>
<dbReference type="Pfam" id="PF00226">
    <property type="entry name" value="DnaJ"/>
    <property type="match status" value="1"/>
</dbReference>
<evidence type="ECO:0000256" key="4">
    <source>
        <dbReference type="ARBA" id="ARBA00022705"/>
    </source>
</evidence>
<dbReference type="EMBL" id="CP002069">
    <property type="protein sequence ID" value="ADI73187.1"/>
    <property type="molecule type" value="Genomic_DNA"/>
</dbReference>
<feature type="repeat" description="CXXCXGXG motif" evidence="11">
    <location>
        <begin position="201"/>
        <end position="208"/>
    </location>
</feature>
<evidence type="ECO:0000256" key="8">
    <source>
        <dbReference type="ARBA" id="ARBA00022833"/>
    </source>
</evidence>
<keyword evidence="3 11" id="KW-0963">Cytoplasm</keyword>
<keyword evidence="8 11" id="KW-0862">Zinc</keyword>
<keyword evidence="6 11" id="KW-0677">Repeat</keyword>
<dbReference type="GO" id="GO:0009408">
    <property type="term" value="P:response to heat"/>
    <property type="evidence" value="ECO:0007669"/>
    <property type="project" value="InterPro"/>
</dbReference>
<dbReference type="InterPro" id="IPR001623">
    <property type="entry name" value="DnaJ_domain"/>
</dbReference>
<dbReference type="CDD" id="cd10719">
    <property type="entry name" value="DnaJ_zf"/>
    <property type="match status" value="1"/>
</dbReference>
<keyword evidence="7 11" id="KW-0863">Zinc-finger</keyword>
<dbReference type="HAMAP" id="MF_01152">
    <property type="entry name" value="DnaJ"/>
    <property type="match status" value="1"/>
</dbReference>
<dbReference type="Gene3D" id="2.10.230.10">
    <property type="entry name" value="Heat shock protein DnaJ, cysteine-rich domain"/>
    <property type="match status" value="1"/>
</dbReference>
<dbReference type="NCBIfam" id="NF008035">
    <property type="entry name" value="PRK10767.1"/>
    <property type="match status" value="1"/>
</dbReference>
<feature type="domain" description="CR-type" evidence="14">
    <location>
        <begin position="132"/>
        <end position="213"/>
    </location>
</feature>
<keyword evidence="4 11" id="KW-0235">DNA replication</keyword>
<dbReference type="Proteomes" id="UP000000391">
    <property type="component" value="Chromosome"/>
</dbReference>
<sequence>MTTTRDYYEILGVSKDASQDEIKKAYRKLAMKYHPDKSDDPDAEEKFKEISEAYGVLSDPDKRAQYDKFGHSGIDSRYTEEDIFGSADFGDFGFGDIFDMFFGGGGRRRSGPSRGSDLRYDLSITLEDAAFGLNTEIDVPRAEKCGECEGTGAKDGKVKNCPTCHGRGQITQTRSTPLGRFMTTSICSTCYGQGQVAETPCPSCSGTGKVKRTAKVPVKVPPGSYDGLRLKVSGEGEQGSPGAPPGDLYIVLHVKPHDTFERVGDDIACEIPITITQAALGTTITVPTLYGNVNMKVPSETQTNTIFRLKDKGMPHLNGRGHGDQHVKVIVKTPTNLTSEQKRILQELDETLAGENESKARKGDKSIFDKVKGAFEV</sequence>
<comment type="domain">
    <text evidence="11">The J domain is necessary and sufficient to stimulate DnaK ATPase activity. Zinc center 1 plays an important role in the autonomous, DnaK-independent chaperone activity of DnaJ. Zinc center 2 is essential for interaction with DnaK and for DnaJ activity.</text>
</comment>
<dbReference type="FunFam" id="1.10.287.110:FF:000031">
    <property type="entry name" value="Molecular chaperone DnaJ"/>
    <property type="match status" value="1"/>
</dbReference>
<dbReference type="GO" id="GO:0031072">
    <property type="term" value="F:heat shock protein binding"/>
    <property type="evidence" value="ECO:0007669"/>
    <property type="project" value="InterPro"/>
</dbReference>
<dbReference type="OrthoDB" id="8967at2157"/>
<evidence type="ECO:0000256" key="9">
    <source>
        <dbReference type="ARBA" id="ARBA00023016"/>
    </source>
</evidence>
<dbReference type="GO" id="GO:0005737">
    <property type="term" value="C:cytoplasm"/>
    <property type="evidence" value="ECO:0007669"/>
    <property type="project" value="UniProtKB-SubCell"/>
</dbReference>
<dbReference type="CDD" id="cd10747">
    <property type="entry name" value="DnaJ_C"/>
    <property type="match status" value="1"/>
</dbReference>
<feature type="zinc finger region" description="CR-type" evidence="12">
    <location>
        <begin position="132"/>
        <end position="213"/>
    </location>
</feature>
<name>D7E6G5_METEZ</name>
<dbReference type="Gene3D" id="2.60.260.20">
    <property type="entry name" value="Urease metallochaperone UreE, N-terminal domain"/>
    <property type="match status" value="2"/>
</dbReference>
<keyword evidence="9 11" id="KW-0346">Stress response</keyword>
<evidence type="ECO:0000313" key="16">
    <source>
        <dbReference type="Proteomes" id="UP000000391"/>
    </source>
</evidence>
<dbReference type="InterPro" id="IPR002939">
    <property type="entry name" value="DnaJ_C"/>
</dbReference>
<comment type="function">
    <text evidence="11">Participates actively in the response to hyperosmotic and heat shock by preventing the aggregation of stress-denatured proteins and by disaggregating proteins, also in an autonomous, DnaK-independent fashion. Unfolded proteins bind initially to DnaJ; upon interaction with the DnaJ-bound protein, DnaK hydrolyzes its bound ATP, resulting in the formation of a stable complex. GrpE releases ADP from DnaK; ATP binding to DnaK triggers the release of the substrate protein, thus completing the reaction cycle. Several rounds of ATP-dependent interactions between DnaJ, DnaK and GrpE are required for fully efficient folding. Also involved, together with DnaK and GrpE, in the DNA replication of plasmids through activation of initiation proteins.</text>
</comment>
<dbReference type="PROSITE" id="PS50076">
    <property type="entry name" value="DNAJ_2"/>
    <property type="match status" value="1"/>
</dbReference>
<comment type="cofactor">
    <cofactor evidence="11">
        <name>Zn(2+)</name>
        <dbReference type="ChEBI" id="CHEBI:29105"/>
    </cofactor>
    <text evidence="11">Binds 2 Zn(2+) ions per monomer.</text>
</comment>
<dbReference type="GO" id="GO:0042026">
    <property type="term" value="P:protein refolding"/>
    <property type="evidence" value="ECO:0007669"/>
    <property type="project" value="TreeGrafter"/>
</dbReference>
<dbReference type="RefSeq" id="WP_013193755.1">
    <property type="nucleotide sequence ID" value="NC_014253.1"/>
</dbReference>
<dbReference type="STRING" id="644295.Metev_0259"/>
<feature type="repeat" description="CXXCXGXG motif" evidence="11">
    <location>
        <begin position="161"/>
        <end position="168"/>
    </location>
</feature>
<dbReference type="InterPro" id="IPR012724">
    <property type="entry name" value="DnaJ"/>
</dbReference>
<evidence type="ECO:0000256" key="7">
    <source>
        <dbReference type="ARBA" id="ARBA00022771"/>
    </source>
</evidence>
<evidence type="ECO:0000259" key="13">
    <source>
        <dbReference type="PROSITE" id="PS50076"/>
    </source>
</evidence>
<proteinExistence type="inferred from homology"/>
<evidence type="ECO:0000256" key="2">
    <source>
        <dbReference type="ARBA" id="ARBA00011738"/>
    </source>
</evidence>
<dbReference type="InterPro" id="IPR036869">
    <property type="entry name" value="J_dom_sf"/>
</dbReference>
<comment type="subcellular location">
    <subcellularLocation>
        <location evidence="1 11">Cytoplasm</location>
    </subcellularLocation>
</comment>
<evidence type="ECO:0000256" key="10">
    <source>
        <dbReference type="ARBA" id="ARBA00023186"/>
    </source>
</evidence>
<evidence type="ECO:0000256" key="12">
    <source>
        <dbReference type="PROSITE-ProRule" id="PRU00546"/>
    </source>
</evidence>
<feature type="repeat" description="CXXCXGXG motif" evidence="11">
    <location>
        <begin position="145"/>
        <end position="152"/>
    </location>
</feature>
<organism evidence="15 16">
    <name type="scientific">Methanohalobium evestigatum (strain ATCC BAA-1072 / DSM 3721 / NBRC 107634 / OCM 161 / Z-7303)</name>
    <dbReference type="NCBI Taxonomy" id="644295"/>
    <lineage>
        <taxon>Archaea</taxon>
        <taxon>Methanobacteriati</taxon>
        <taxon>Methanobacteriota</taxon>
        <taxon>Stenosarchaea group</taxon>
        <taxon>Methanomicrobia</taxon>
        <taxon>Methanosarcinales</taxon>
        <taxon>Methanosarcinaceae</taxon>
        <taxon>Methanohalobium</taxon>
    </lineage>
</organism>
<keyword evidence="10 11" id="KW-0143">Chaperone</keyword>
<dbReference type="Pfam" id="PF01556">
    <property type="entry name" value="DnaJ_C"/>
    <property type="match status" value="1"/>
</dbReference>
<gene>
    <name evidence="11" type="primary">dnaJ</name>
    <name evidence="15" type="ordered locus">Metev_0259</name>
</gene>
<evidence type="ECO:0000256" key="11">
    <source>
        <dbReference type="HAMAP-Rule" id="MF_01152"/>
    </source>
</evidence>
<dbReference type="KEGG" id="mev:Metev_0259"/>
<dbReference type="Gene3D" id="1.10.287.110">
    <property type="entry name" value="DnaJ domain"/>
    <property type="match status" value="1"/>
</dbReference>
<keyword evidence="16" id="KW-1185">Reference proteome</keyword>
<feature type="repeat" description="CXXCXGXG motif" evidence="11">
    <location>
        <begin position="187"/>
        <end position="194"/>
    </location>
</feature>
<feature type="binding site" evidence="11">
    <location>
        <position position="190"/>
    </location>
    <ligand>
        <name>Zn(2+)</name>
        <dbReference type="ChEBI" id="CHEBI:29105"/>
        <label>2</label>
    </ligand>
</feature>
<comment type="subunit">
    <text evidence="2 11">Homodimer.</text>
</comment>
<evidence type="ECO:0000259" key="14">
    <source>
        <dbReference type="PROSITE" id="PS51188"/>
    </source>
</evidence>
<evidence type="ECO:0000256" key="1">
    <source>
        <dbReference type="ARBA" id="ARBA00004496"/>
    </source>
</evidence>
<dbReference type="SUPFAM" id="SSF46565">
    <property type="entry name" value="Chaperone J-domain"/>
    <property type="match status" value="1"/>
</dbReference>
<feature type="binding site" evidence="11">
    <location>
        <position position="161"/>
    </location>
    <ligand>
        <name>Zn(2+)</name>
        <dbReference type="ChEBI" id="CHEBI:29105"/>
        <label>2</label>
    </ligand>
</feature>
<evidence type="ECO:0000256" key="6">
    <source>
        <dbReference type="ARBA" id="ARBA00022737"/>
    </source>
</evidence>
<dbReference type="GO" id="GO:0008270">
    <property type="term" value="F:zinc ion binding"/>
    <property type="evidence" value="ECO:0007669"/>
    <property type="project" value="UniProtKB-UniRule"/>
</dbReference>
<dbReference type="HOGENOM" id="CLU_017633_0_7_2"/>
<dbReference type="InterPro" id="IPR001305">
    <property type="entry name" value="HSP_DnaJ_Cys-rich_dom"/>
</dbReference>
<dbReference type="NCBIfam" id="NF010891">
    <property type="entry name" value="PRK14298.1"/>
    <property type="match status" value="1"/>
</dbReference>
<feature type="binding site" evidence="11">
    <location>
        <position position="187"/>
    </location>
    <ligand>
        <name>Zn(2+)</name>
        <dbReference type="ChEBI" id="CHEBI:29105"/>
        <label>2</label>
    </ligand>
</feature>
<evidence type="ECO:0000256" key="5">
    <source>
        <dbReference type="ARBA" id="ARBA00022723"/>
    </source>
</evidence>
<dbReference type="AlphaFoldDB" id="D7E6G5"/>
<accession>D7E6G5</accession>
<dbReference type="FunFam" id="2.10.230.10:FF:000002">
    <property type="entry name" value="Molecular chaperone DnaJ"/>
    <property type="match status" value="1"/>
</dbReference>
<comment type="similarity">
    <text evidence="11">Belongs to the DnaJ family.</text>
</comment>
<dbReference type="InterPro" id="IPR008971">
    <property type="entry name" value="HSP40/DnaJ_pept-bd"/>
</dbReference>